<protein>
    <submittedName>
        <fullName evidence="2">Uncharacterized protein</fullName>
    </submittedName>
</protein>
<proteinExistence type="predicted"/>
<feature type="region of interest" description="Disordered" evidence="1">
    <location>
        <begin position="172"/>
        <end position="199"/>
    </location>
</feature>
<keyword evidence="3" id="KW-1185">Reference proteome</keyword>
<gene>
    <name evidence="2" type="ORF">Cenrod_1816</name>
</gene>
<dbReference type="eggNOG" id="ENOG502ZBBX">
    <property type="taxonomic scope" value="Bacteria"/>
</dbReference>
<dbReference type="AlphaFoldDB" id="U5N9B9"/>
<dbReference type="RefSeq" id="WP_022774307.1">
    <property type="nucleotide sequence ID" value="NC_022576.1"/>
</dbReference>
<evidence type="ECO:0000313" key="3">
    <source>
        <dbReference type="Proteomes" id="UP000017184"/>
    </source>
</evidence>
<sequence length="261" mass="28475">MSYALSIVVEQTHDLIARGDIAGAESALVALADAHGDGALVEAVAQLPVRDVLAIVREFDPGKPSIVQLVLDPEQFASAVVLERNYRDPTHAHLRGMVNAVLFRDGANPLDFLDALAERDGGSEALADYFEEYWAEVIEYARTGSFEPVGELDSLPSEDEMLCHTHGTREWDGWGVESEDEGPVDSDLLHTTSGSSRLSEEEVADTDWKHLAWLLRMRRPDQFSEVLLILRAKARAFALQDAPLPDAASPGSAGLQEESAI</sequence>
<reference evidence="2 3" key="1">
    <citation type="journal article" date="2013" name="Genome Biol.">
        <title>Genomic analysis reveals key aspects of prokaryotic symbiosis in the phototrophic consortium "Chlorochromatium aggregatum".</title>
        <authorList>
            <person name="Liu Z."/>
            <person name="Muller J."/>
            <person name="Li T."/>
            <person name="Alvey R.M."/>
            <person name="Vogl K."/>
            <person name="Frigaard N.U."/>
            <person name="Rockwell N.C."/>
            <person name="Boyd E.S."/>
            <person name="Tomsho L.P."/>
            <person name="Schuster S.C."/>
            <person name="Henke P."/>
            <person name="Rohde M."/>
            <person name="Overmann J."/>
            <person name="Bryant D.A."/>
        </authorList>
    </citation>
    <scope>NUCLEOTIDE SEQUENCE [LARGE SCALE GENOMIC DNA]</scope>
    <source>
        <strain evidence="2">CR</strain>
    </source>
</reference>
<dbReference type="HOGENOM" id="CLU_1119475_0_0_4"/>
<organism evidence="2 3">
    <name type="scientific">Candidatus Symbiobacter mobilis CR</name>
    <dbReference type="NCBI Taxonomy" id="946483"/>
    <lineage>
        <taxon>Bacteria</taxon>
        <taxon>Pseudomonadati</taxon>
        <taxon>Pseudomonadota</taxon>
        <taxon>Betaproteobacteria</taxon>
        <taxon>Burkholderiales</taxon>
        <taxon>Comamonadaceae</taxon>
    </lineage>
</organism>
<evidence type="ECO:0000313" key="2">
    <source>
        <dbReference type="EMBL" id="AGX87900.1"/>
    </source>
</evidence>
<name>U5N9B9_9BURK</name>
<dbReference type="KEGG" id="cbx:Cenrod_1816"/>
<dbReference type="STRING" id="946483.Cenrod_1816"/>
<dbReference type="OrthoDB" id="9178541at2"/>
<dbReference type="Proteomes" id="UP000017184">
    <property type="component" value="Chromosome"/>
</dbReference>
<accession>U5N9B9</accession>
<evidence type="ECO:0000256" key="1">
    <source>
        <dbReference type="SAM" id="MobiDB-lite"/>
    </source>
</evidence>
<dbReference type="EMBL" id="CP004885">
    <property type="protein sequence ID" value="AGX87900.1"/>
    <property type="molecule type" value="Genomic_DNA"/>
</dbReference>